<keyword evidence="4" id="KW-0808">Transferase</keyword>
<dbReference type="PANTHER" id="PTHR43713">
    <property type="entry name" value="GLUTAMATE-1-SEMIALDEHYDE 2,1-AMINOMUTASE"/>
    <property type="match status" value="1"/>
</dbReference>
<evidence type="ECO:0000313" key="4">
    <source>
        <dbReference type="EMBL" id="CDN57662.1"/>
    </source>
</evidence>
<protein>
    <submittedName>
        <fullName evidence="4">Glutamate-1-semialdehyde aminotransferase 1</fullName>
    </submittedName>
</protein>
<dbReference type="EMBL" id="HG938356">
    <property type="protein sequence ID" value="CDN57662.1"/>
    <property type="molecule type" value="Genomic_DNA"/>
</dbReference>
<organism evidence="4 5">
    <name type="scientific">Neorhizobium galegae bv. officinalis bv. officinalis str. HAMBI 1141</name>
    <dbReference type="NCBI Taxonomy" id="1028801"/>
    <lineage>
        <taxon>Bacteria</taxon>
        <taxon>Pseudomonadati</taxon>
        <taxon>Pseudomonadota</taxon>
        <taxon>Alphaproteobacteria</taxon>
        <taxon>Hyphomicrobiales</taxon>
        <taxon>Rhizobiaceae</taxon>
        <taxon>Rhizobium/Agrobacterium group</taxon>
        <taxon>Neorhizobium</taxon>
    </lineage>
</organism>
<evidence type="ECO:0000256" key="1">
    <source>
        <dbReference type="ARBA" id="ARBA00001933"/>
    </source>
</evidence>
<dbReference type="AlphaFoldDB" id="A0A068TGT6"/>
<keyword evidence="2 3" id="KW-0663">Pyridoxal phosphate</keyword>
<reference evidence="5" key="1">
    <citation type="journal article" date="2014" name="BMC Genomics">
        <title>Genome sequencing of two Neorhizobium galegae strains reveals a noeT gene responsible for the unusual acetylation of the nodulation factors.</title>
        <authorList>
            <person name="Osterman J."/>
            <person name="Marsh J."/>
            <person name="Laine P.K."/>
            <person name="Zeng Z."/>
            <person name="Alatalo E."/>
            <person name="Sullivan J.T."/>
            <person name="Young J.P."/>
            <person name="Thomas-Oates J."/>
            <person name="Paulin L."/>
            <person name="Lindstrom K."/>
        </authorList>
    </citation>
    <scope>NUCLEOTIDE SEQUENCE [LARGE SCALE GENOMIC DNA]</scope>
    <source>
        <strain evidence="5">HAMBI 1141</strain>
        <plasmid evidence="5">II</plasmid>
    </source>
</reference>
<accession>A0A068TGT6</accession>
<geneLocation type="plasmid" evidence="5">
    <name>II</name>
</geneLocation>
<keyword evidence="4" id="KW-0032">Aminotransferase</keyword>
<dbReference type="Gene3D" id="3.90.1150.10">
    <property type="entry name" value="Aspartate Aminotransferase, domain 1"/>
    <property type="match status" value="1"/>
</dbReference>
<comment type="cofactor">
    <cofactor evidence="1">
        <name>pyridoxal 5'-phosphate</name>
        <dbReference type="ChEBI" id="CHEBI:597326"/>
    </cofactor>
</comment>
<comment type="similarity">
    <text evidence="3">Belongs to the class-III pyridoxal-phosphate-dependent aminotransferase family.</text>
</comment>
<evidence type="ECO:0000256" key="2">
    <source>
        <dbReference type="ARBA" id="ARBA00022898"/>
    </source>
</evidence>
<dbReference type="eggNOG" id="COG0001">
    <property type="taxonomic scope" value="Bacteria"/>
</dbReference>
<dbReference type="KEGG" id="ngl:RG1141_PA08300"/>
<keyword evidence="4" id="KW-0614">Plasmid</keyword>
<dbReference type="CDD" id="cd00610">
    <property type="entry name" value="OAT_like"/>
    <property type="match status" value="1"/>
</dbReference>
<evidence type="ECO:0000313" key="5">
    <source>
        <dbReference type="Proteomes" id="UP000028186"/>
    </source>
</evidence>
<dbReference type="SUPFAM" id="SSF53383">
    <property type="entry name" value="PLP-dependent transferases"/>
    <property type="match status" value="1"/>
</dbReference>
<gene>
    <name evidence="4" type="ORF">RG1141_PA08300</name>
</gene>
<dbReference type="Pfam" id="PF00202">
    <property type="entry name" value="Aminotran_3"/>
    <property type="match status" value="1"/>
</dbReference>
<dbReference type="GO" id="GO:0030170">
    <property type="term" value="F:pyridoxal phosphate binding"/>
    <property type="evidence" value="ECO:0007669"/>
    <property type="project" value="InterPro"/>
</dbReference>
<dbReference type="Proteomes" id="UP000028186">
    <property type="component" value="Plasmid pHAMBI1141a"/>
</dbReference>
<dbReference type="InterPro" id="IPR005814">
    <property type="entry name" value="Aminotrans_3"/>
</dbReference>
<dbReference type="InterPro" id="IPR015424">
    <property type="entry name" value="PyrdxlP-dep_Trfase"/>
</dbReference>
<proteinExistence type="inferred from homology"/>
<dbReference type="GO" id="GO:0008483">
    <property type="term" value="F:transaminase activity"/>
    <property type="evidence" value="ECO:0007669"/>
    <property type="project" value="UniProtKB-KW"/>
</dbReference>
<dbReference type="PANTHER" id="PTHR43713:SF3">
    <property type="entry name" value="GLUTAMATE-1-SEMIALDEHYDE 2,1-AMINOMUTASE 1, CHLOROPLASTIC-RELATED"/>
    <property type="match status" value="1"/>
</dbReference>
<dbReference type="Gene3D" id="3.40.640.10">
    <property type="entry name" value="Type I PLP-dependent aspartate aminotransferase-like (Major domain)"/>
    <property type="match status" value="1"/>
</dbReference>
<evidence type="ECO:0000256" key="3">
    <source>
        <dbReference type="RuleBase" id="RU003560"/>
    </source>
</evidence>
<dbReference type="PATRIC" id="fig|1028801.3.peg.5431"/>
<name>A0A068TGT6_NEOGA</name>
<dbReference type="InterPro" id="IPR015422">
    <property type="entry name" value="PyrdxlP-dep_Trfase_small"/>
</dbReference>
<dbReference type="HOGENOM" id="CLU_016922_1_2_5"/>
<dbReference type="InterPro" id="IPR015421">
    <property type="entry name" value="PyrdxlP-dep_Trfase_major"/>
</dbReference>
<sequence length="447" mass="47071">MLITGVSAAANRRARRVMPMGNTRSSAFATPYPIYLASGEGADVTDVDGNRYLDFQNNFTALIHGYGHADVTSALLAQLMKGLSFANPTFPEIELAELLCDRVAHFEQVRFTNTGSEAVMMAIKAARALTGRTLVAKCEGAYHGNYDAVEINVSAPPTRWTDGCGGCSLEHDGLTASVAQQTVVIPFNDIENSDRILSAAGCDLAAVLIDPLPSRAGLVQITPEYLAYLRRWTSARSALLISDEVLSFRLGYTGAFGEGSIKPDITAFGKIIGGGLPIGAVAGGSDVMKVFAPLGKRPHVAHSGTFTANPMTMVAGLAAMAAMTKDEFHRINQLGDDARRVLADAFRSAGVTGAVTGTGSLFRIFIGAGKISSYADAYLASRHSSTLGDVIRHMRDRGVLISQVGLGAISTPMTPTDVGMLAAVFEDALGAVVGRPDARKEVAADEP</sequence>